<evidence type="ECO:0000256" key="8">
    <source>
        <dbReference type="ARBA" id="ARBA00022679"/>
    </source>
</evidence>
<comment type="subcellular location">
    <subcellularLocation>
        <location evidence="1 12">Cytoplasm</location>
    </subcellularLocation>
</comment>
<evidence type="ECO:0000313" key="16">
    <source>
        <dbReference type="Proteomes" id="UP000198976"/>
    </source>
</evidence>
<keyword evidence="16" id="KW-1185">Reference proteome</keyword>
<evidence type="ECO:0000256" key="1">
    <source>
        <dbReference type="ARBA" id="ARBA00004496"/>
    </source>
</evidence>
<evidence type="ECO:0000256" key="6">
    <source>
        <dbReference type="ARBA" id="ARBA00022552"/>
    </source>
</evidence>
<evidence type="ECO:0000256" key="2">
    <source>
        <dbReference type="ARBA" id="ARBA00005528"/>
    </source>
</evidence>
<dbReference type="InterPro" id="IPR029026">
    <property type="entry name" value="tRNA_m1G_MTases_N"/>
</dbReference>
<dbReference type="Gene3D" id="3.40.1280.10">
    <property type="match status" value="1"/>
</dbReference>
<dbReference type="InterPro" id="IPR006700">
    <property type="entry name" value="RsmE"/>
</dbReference>
<evidence type="ECO:0000256" key="4">
    <source>
        <dbReference type="ARBA" id="ARBA00013673"/>
    </source>
</evidence>
<evidence type="ECO:0000256" key="10">
    <source>
        <dbReference type="ARBA" id="ARBA00025699"/>
    </source>
</evidence>
<dbReference type="InterPro" id="IPR046886">
    <property type="entry name" value="RsmE_MTase_dom"/>
</dbReference>
<name>A0ABY0V6E7_9ACTO</name>
<dbReference type="PANTHER" id="PTHR30027:SF3">
    <property type="entry name" value="16S RRNA (URACIL(1498)-N(3))-METHYLTRANSFERASE"/>
    <property type="match status" value="1"/>
</dbReference>
<accession>A0ABY0V6E7</accession>
<dbReference type="InterPro" id="IPR029028">
    <property type="entry name" value="Alpha/beta_knot_MTases"/>
</dbReference>
<protein>
    <recommendedName>
        <fullName evidence="4 12">Ribosomal RNA small subunit methyltransferase E</fullName>
        <ecNumber evidence="3 12">2.1.1.193</ecNumber>
    </recommendedName>
</protein>
<feature type="domain" description="Ribosomal RNA small subunit methyltransferase E methyltransferase" evidence="13">
    <location>
        <begin position="83"/>
        <end position="268"/>
    </location>
</feature>
<dbReference type="Gene3D" id="2.40.240.20">
    <property type="entry name" value="Hypothetical PUA domain-like, domain 1"/>
    <property type="match status" value="1"/>
</dbReference>
<dbReference type="InterPro" id="IPR015947">
    <property type="entry name" value="PUA-like_sf"/>
</dbReference>
<evidence type="ECO:0000256" key="3">
    <source>
        <dbReference type="ARBA" id="ARBA00012328"/>
    </source>
</evidence>
<reference evidence="15 16" key="1">
    <citation type="submission" date="2016-10" db="EMBL/GenBank/DDBJ databases">
        <authorList>
            <person name="Varghese N."/>
            <person name="Submissions S."/>
        </authorList>
    </citation>
    <scope>NUCLEOTIDE SEQUENCE [LARGE SCALE GENOMIC DNA]</scope>
    <source>
        <strain evidence="15 16">DSM 9169</strain>
    </source>
</reference>
<feature type="domain" description="Ribosomal RNA small subunit methyltransferase E PUA-like" evidence="14">
    <location>
        <begin position="26"/>
        <end position="72"/>
    </location>
</feature>
<keyword evidence="6 12" id="KW-0698">rRNA processing</keyword>
<evidence type="ECO:0000259" key="14">
    <source>
        <dbReference type="Pfam" id="PF20260"/>
    </source>
</evidence>
<proteinExistence type="inferred from homology"/>
<dbReference type="Pfam" id="PF20260">
    <property type="entry name" value="PUA_4"/>
    <property type="match status" value="1"/>
</dbReference>
<dbReference type="Pfam" id="PF04452">
    <property type="entry name" value="Methyltrans_RNA"/>
    <property type="match status" value="1"/>
</dbReference>
<gene>
    <name evidence="15" type="ORF">SAMN04489714_0718</name>
</gene>
<evidence type="ECO:0000256" key="11">
    <source>
        <dbReference type="ARBA" id="ARBA00047944"/>
    </source>
</evidence>
<dbReference type="SUPFAM" id="SSF75217">
    <property type="entry name" value="alpha/beta knot"/>
    <property type="match status" value="1"/>
</dbReference>
<dbReference type="PIRSF" id="PIRSF015601">
    <property type="entry name" value="MTase_slr0722"/>
    <property type="match status" value="1"/>
</dbReference>
<evidence type="ECO:0000256" key="12">
    <source>
        <dbReference type="PIRNR" id="PIRNR015601"/>
    </source>
</evidence>
<dbReference type="Proteomes" id="UP000198976">
    <property type="component" value="Chromosome I"/>
</dbReference>
<evidence type="ECO:0000313" key="15">
    <source>
        <dbReference type="EMBL" id="SDT90153.1"/>
    </source>
</evidence>
<dbReference type="CDD" id="cd18084">
    <property type="entry name" value="RsmE-like"/>
    <property type="match status" value="1"/>
</dbReference>
<organism evidence="15 16">
    <name type="scientific">Schaalia radingae</name>
    <dbReference type="NCBI Taxonomy" id="131110"/>
    <lineage>
        <taxon>Bacteria</taxon>
        <taxon>Bacillati</taxon>
        <taxon>Actinomycetota</taxon>
        <taxon>Actinomycetes</taxon>
        <taxon>Actinomycetales</taxon>
        <taxon>Actinomycetaceae</taxon>
        <taxon>Schaalia</taxon>
    </lineage>
</organism>
<evidence type="ECO:0000256" key="7">
    <source>
        <dbReference type="ARBA" id="ARBA00022603"/>
    </source>
</evidence>
<evidence type="ECO:0000256" key="9">
    <source>
        <dbReference type="ARBA" id="ARBA00022691"/>
    </source>
</evidence>
<dbReference type="InterPro" id="IPR046887">
    <property type="entry name" value="RsmE_PUA-like"/>
</dbReference>
<keyword evidence="5 12" id="KW-0963">Cytoplasm</keyword>
<dbReference type="NCBIfam" id="NF008693">
    <property type="entry name" value="PRK11713.2-3"/>
    <property type="match status" value="1"/>
</dbReference>
<dbReference type="NCBIfam" id="TIGR00046">
    <property type="entry name" value="RsmE family RNA methyltransferase"/>
    <property type="match status" value="1"/>
</dbReference>
<evidence type="ECO:0000259" key="13">
    <source>
        <dbReference type="Pfam" id="PF04452"/>
    </source>
</evidence>
<keyword evidence="9 12" id="KW-0949">S-adenosyl-L-methionine</keyword>
<comment type="similarity">
    <text evidence="2 12">Belongs to the RNA methyltransferase RsmE family.</text>
</comment>
<dbReference type="EC" id="2.1.1.193" evidence="3 12"/>
<comment type="function">
    <text evidence="10 12">Specifically methylates the N3 position of the uracil ring of uridine 1498 (m3U1498) in 16S rRNA. Acts on the fully assembled 30S ribosomal subunit.</text>
</comment>
<sequence length="293" mass="31386">MTAPVFFADDLNSGLSTIAEGDHVHLGGAEGKHAATVRRMQVGEELDLVNGEGGRARCRVRAVNGQELDLVVEHVMCEPASDPHLILVQALAKGGRDEQAIETSTEIGIDSVIPWQAHRSIVRWTGSKAERARSKWINIVRAAAKQSRRAWIPQVLESMDSRALARWTQDRCSHGDVVFVCHEQATVSILEAMSQLGLTVAGSAFPREDGTAKAVGASPRSIAIIVGPEGGIDDEEYATLTEAGAIPVLLGPTVLRSSTAGPVAITLIRALTTWRHEAPTDRQDAHVAGPPIR</sequence>
<keyword evidence="7 12" id="KW-0489">Methyltransferase</keyword>
<keyword evidence="8 12" id="KW-0808">Transferase</keyword>
<comment type="catalytic activity">
    <reaction evidence="11 12">
        <text>uridine(1498) in 16S rRNA + S-adenosyl-L-methionine = N(3)-methyluridine(1498) in 16S rRNA + S-adenosyl-L-homocysteine + H(+)</text>
        <dbReference type="Rhea" id="RHEA:42920"/>
        <dbReference type="Rhea" id="RHEA-COMP:10283"/>
        <dbReference type="Rhea" id="RHEA-COMP:10284"/>
        <dbReference type="ChEBI" id="CHEBI:15378"/>
        <dbReference type="ChEBI" id="CHEBI:57856"/>
        <dbReference type="ChEBI" id="CHEBI:59789"/>
        <dbReference type="ChEBI" id="CHEBI:65315"/>
        <dbReference type="ChEBI" id="CHEBI:74502"/>
        <dbReference type="EC" id="2.1.1.193"/>
    </reaction>
</comment>
<dbReference type="PANTHER" id="PTHR30027">
    <property type="entry name" value="RIBOSOMAL RNA SMALL SUBUNIT METHYLTRANSFERASE E"/>
    <property type="match status" value="1"/>
</dbReference>
<dbReference type="EMBL" id="LT629792">
    <property type="protein sequence ID" value="SDT90153.1"/>
    <property type="molecule type" value="Genomic_DNA"/>
</dbReference>
<dbReference type="RefSeq" id="WP_092648430.1">
    <property type="nucleotide sequence ID" value="NZ_LT629792.1"/>
</dbReference>
<dbReference type="SUPFAM" id="SSF88697">
    <property type="entry name" value="PUA domain-like"/>
    <property type="match status" value="1"/>
</dbReference>
<evidence type="ECO:0000256" key="5">
    <source>
        <dbReference type="ARBA" id="ARBA00022490"/>
    </source>
</evidence>